<keyword evidence="3" id="KW-1185">Reference proteome</keyword>
<accession>A0ABM6XR33</accession>
<gene>
    <name evidence="2" type="ORF">DTO10_23520</name>
</gene>
<name>A0ABM6XR33_9BACI</name>
<evidence type="ECO:0000313" key="2">
    <source>
        <dbReference type="EMBL" id="AXN41049.1"/>
    </source>
</evidence>
<dbReference type="EMBL" id="CP030926">
    <property type="protein sequence ID" value="AXN41049.1"/>
    <property type="molecule type" value="Genomic_DNA"/>
</dbReference>
<proteinExistence type="predicted"/>
<sequence length="86" mass="10049">MPGHIRDNWKLEIPQESFSDEKSDNNLLSTNNLNLKEAMAQFESQMILNALQSSQSLRKAAIKLYIDHAILIRRMKRLGIQFSYKR</sequence>
<protein>
    <recommendedName>
        <fullName evidence="1">TyrR-like helix-turn-helix domain-containing protein</fullName>
    </recommendedName>
</protein>
<dbReference type="Pfam" id="PF18024">
    <property type="entry name" value="HTH_50"/>
    <property type="match status" value="1"/>
</dbReference>
<dbReference type="Proteomes" id="UP000260457">
    <property type="component" value="Chromosome"/>
</dbReference>
<organism evidence="2 3">
    <name type="scientific">Peribacillus butanolivorans</name>
    <dbReference type="NCBI Taxonomy" id="421767"/>
    <lineage>
        <taxon>Bacteria</taxon>
        <taxon>Bacillati</taxon>
        <taxon>Bacillota</taxon>
        <taxon>Bacilli</taxon>
        <taxon>Bacillales</taxon>
        <taxon>Bacillaceae</taxon>
        <taxon>Peribacillus</taxon>
    </lineage>
</organism>
<dbReference type="InterPro" id="IPR030828">
    <property type="entry name" value="HTH_TyrR"/>
</dbReference>
<feature type="domain" description="TyrR-like helix-turn-helix" evidence="1">
    <location>
        <begin position="34"/>
        <end position="81"/>
    </location>
</feature>
<dbReference type="InterPro" id="IPR009057">
    <property type="entry name" value="Homeodomain-like_sf"/>
</dbReference>
<reference evidence="2 3" key="1">
    <citation type="submission" date="2018-07" db="EMBL/GenBank/DDBJ databases">
        <title>The molecular basis for the intramolecular migration of carboxyl group in the catabolism of para-hydroxybenzoate via gentisate.</title>
        <authorList>
            <person name="Zhao H."/>
            <person name="Xu Y."/>
            <person name="Lin S."/>
            <person name="Spain J.C."/>
            <person name="Zhou N.-Y."/>
        </authorList>
    </citation>
    <scope>NUCLEOTIDE SEQUENCE [LARGE SCALE GENOMIC DNA]</scope>
    <source>
        <strain evidence="2 3">PHB-7a</strain>
    </source>
</reference>
<dbReference type="Gene3D" id="1.10.10.60">
    <property type="entry name" value="Homeodomain-like"/>
    <property type="match status" value="1"/>
</dbReference>
<dbReference type="RefSeq" id="WP_116821986.1">
    <property type="nucleotide sequence ID" value="NZ_CP030926.1"/>
</dbReference>
<evidence type="ECO:0000259" key="1">
    <source>
        <dbReference type="Pfam" id="PF18024"/>
    </source>
</evidence>
<evidence type="ECO:0000313" key="3">
    <source>
        <dbReference type="Proteomes" id="UP000260457"/>
    </source>
</evidence>
<dbReference type="SUPFAM" id="SSF46689">
    <property type="entry name" value="Homeodomain-like"/>
    <property type="match status" value="1"/>
</dbReference>